<feature type="region of interest" description="Disordered" evidence="8">
    <location>
        <begin position="448"/>
        <end position="484"/>
    </location>
</feature>
<feature type="compositionally biased region" description="Low complexity" evidence="8">
    <location>
        <begin position="614"/>
        <end position="632"/>
    </location>
</feature>
<dbReference type="CTD" id="44843"/>
<feature type="domain" description="EF-hand" evidence="9">
    <location>
        <begin position="183"/>
        <end position="218"/>
    </location>
</feature>
<feature type="region of interest" description="Disordered" evidence="8">
    <location>
        <begin position="592"/>
        <end position="672"/>
    </location>
</feature>
<keyword evidence="5" id="KW-0479">Metal-binding</keyword>
<evidence type="ECO:0000313" key="11">
    <source>
        <dbReference type="RefSeq" id="XP_034237543.1"/>
    </source>
</evidence>
<dbReference type="GO" id="GO:0005886">
    <property type="term" value="C:plasma membrane"/>
    <property type="evidence" value="ECO:0007669"/>
    <property type="project" value="UniProtKB-SubCell"/>
</dbReference>
<sequence length="672" mass="73970">MHTWTTTTRVSQDAQDEPSAFGLTALSALTAPQPSSMAHIVKWWRTLGKTRFFNGYKQLSALQQDSHDGRSDTEELLLGGRPSPSPCPPCPEPPRESRESLPSAVPPPGQDLQGLKERERERTPSQERAARRERLPSPDREKDKEREKADKPQPQQPEQQPNRQINFEEFECDVSVEGGVDEAGQERQEFSFTLYDFDGHGKITKDDITGLVSTIYETLGASITVPHYGSKTIKVKLTVSPDKRHGGSKGATATYANTATYVNSGVTGSAAAADNAAEPQTTPPTRVRFKRDLNVTIQERRPLRVAAAAATAATVATAAANVANGCQSPHAKKRSSSMQRQELLQIIQANMEKNNLCFQTAKKSCAEKTGLEERRHSHSGVHPHHRRQKQKAPPPVSLSASASPQRIYDYATTPYYVNLADKGECPGDADTYRYVVCTPKHQPTYHNVPCRERGHNRSRSHDLTTNSNTHSHAHQHNHSHSHNPAAPLFRYTLLQEDTTSSVQAFHVRPSRSPAITRRARLPPTAVGHSGVGHTAVGHTSSPHHLKHRNREQDQARAMAQVVQWLEQEFSASLNTRTSAGVREVLINAKAQRTKSKAAAFAPVPEAPPPPAPSAPSAAPNAAPNAHSHSNSSRPDEEPSPSGPGVKQHEHHHVHEHIHHHYHHYQDTSPVLV</sequence>
<dbReference type="Proteomes" id="UP000515158">
    <property type="component" value="Unplaced"/>
</dbReference>
<evidence type="ECO:0000256" key="3">
    <source>
        <dbReference type="ARBA" id="ARBA00022490"/>
    </source>
</evidence>
<evidence type="ECO:0000256" key="8">
    <source>
        <dbReference type="SAM" id="MobiDB-lite"/>
    </source>
</evidence>
<feature type="compositionally biased region" description="Basic and acidic residues" evidence="8">
    <location>
        <begin position="114"/>
        <end position="151"/>
    </location>
</feature>
<dbReference type="GO" id="GO:0016055">
    <property type="term" value="P:Wnt signaling pathway"/>
    <property type="evidence" value="ECO:0007669"/>
    <property type="project" value="UniProtKB-UniRule"/>
</dbReference>
<feature type="compositionally biased region" description="Basic residues" evidence="8">
    <location>
        <begin position="376"/>
        <end position="390"/>
    </location>
</feature>
<evidence type="ECO:0000256" key="2">
    <source>
        <dbReference type="ARBA" id="ARBA00022475"/>
    </source>
</evidence>
<keyword evidence="6" id="KW-0472">Membrane</keyword>
<reference evidence="11" key="1">
    <citation type="submission" date="2025-08" db="UniProtKB">
        <authorList>
            <consortium name="RefSeq"/>
        </authorList>
    </citation>
    <scope>IDENTIFICATION</scope>
    <source>
        <tissue evidence="11">Total insect</tissue>
    </source>
</reference>
<dbReference type="InParanoid" id="A0A6P8YCZ5"/>
<organism evidence="11">
    <name type="scientific">Thrips palmi</name>
    <name type="common">Melon thrips</name>
    <dbReference type="NCBI Taxonomy" id="161013"/>
    <lineage>
        <taxon>Eukaryota</taxon>
        <taxon>Metazoa</taxon>
        <taxon>Ecdysozoa</taxon>
        <taxon>Arthropoda</taxon>
        <taxon>Hexapoda</taxon>
        <taxon>Insecta</taxon>
        <taxon>Pterygota</taxon>
        <taxon>Neoptera</taxon>
        <taxon>Paraneoptera</taxon>
        <taxon>Thysanoptera</taxon>
        <taxon>Terebrantia</taxon>
        <taxon>Thripoidea</taxon>
        <taxon>Thripidae</taxon>
        <taxon>Thrips</taxon>
    </lineage>
</organism>
<feature type="region of interest" description="Disordered" evidence="8">
    <location>
        <begin position="63"/>
        <end position="164"/>
    </location>
</feature>
<feature type="compositionally biased region" description="Pro residues" evidence="8">
    <location>
        <begin position="83"/>
        <end position="92"/>
    </location>
</feature>
<dbReference type="SUPFAM" id="SSF47473">
    <property type="entry name" value="EF-hand"/>
    <property type="match status" value="1"/>
</dbReference>
<dbReference type="PROSITE" id="PS50222">
    <property type="entry name" value="EF_HAND_2"/>
    <property type="match status" value="1"/>
</dbReference>
<proteinExistence type="inferred from homology"/>
<dbReference type="PANTHER" id="PTHR22611:SF9">
    <property type="entry name" value="PROTEIN NAKED CUTICLE"/>
    <property type="match status" value="1"/>
</dbReference>
<dbReference type="InterPro" id="IPR002048">
    <property type="entry name" value="EF_hand_dom"/>
</dbReference>
<evidence type="ECO:0000256" key="5">
    <source>
        <dbReference type="ARBA" id="ARBA00022723"/>
    </source>
</evidence>
<evidence type="ECO:0000256" key="6">
    <source>
        <dbReference type="ARBA" id="ARBA00023136"/>
    </source>
</evidence>
<evidence type="ECO:0000313" key="10">
    <source>
        <dbReference type="Proteomes" id="UP000515158"/>
    </source>
</evidence>
<evidence type="ECO:0000256" key="4">
    <source>
        <dbReference type="ARBA" id="ARBA00022687"/>
    </source>
</evidence>
<dbReference type="Gene3D" id="1.10.238.10">
    <property type="entry name" value="EF-hand"/>
    <property type="match status" value="1"/>
</dbReference>
<gene>
    <name evidence="11" type="primary">LOC117643014</name>
</gene>
<comment type="subcellular location">
    <subcellularLocation>
        <location evidence="7">Cell membrane</location>
    </subcellularLocation>
    <subcellularLocation>
        <location evidence="7">Cytoplasm</location>
    </subcellularLocation>
</comment>
<comment type="function">
    <text evidence="7">Cell autonomous antagonist of the canonical Wnt signaling pathway.</text>
</comment>
<dbReference type="PANTHER" id="PTHR22611">
    <property type="entry name" value="PROTEIN NAKED CUTICLE"/>
    <property type="match status" value="1"/>
</dbReference>
<dbReference type="KEGG" id="tpal:117643014"/>
<keyword evidence="3" id="KW-0963">Cytoplasm</keyword>
<feature type="compositionally biased region" description="Basic residues" evidence="8">
    <location>
        <begin position="471"/>
        <end position="481"/>
    </location>
</feature>
<comment type="similarity">
    <text evidence="1 7">Belongs to the NKD family.</text>
</comment>
<keyword evidence="4 7" id="KW-0879">Wnt signaling pathway</keyword>
<dbReference type="InterPro" id="IPR040140">
    <property type="entry name" value="Nkd-like"/>
</dbReference>
<keyword evidence="2 7" id="KW-1003">Cell membrane</keyword>
<dbReference type="RefSeq" id="XP_034237543.1">
    <property type="nucleotide sequence ID" value="XM_034381652.1"/>
</dbReference>
<evidence type="ECO:0000256" key="1">
    <source>
        <dbReference type="ARBA" id="ARBA00007081"/>
    </source>
</evidence>
<keyword evidence="10" id="KW-1185">Reference proteome</keyword>
<evidence type="ECO:0000256" key="7">
    <source>
        <dbReference type="RuleBase" id="RU367060"/>
    </source>
</evidence>
<accession>A0A6P8YCZ5</accession>
<dbReference type="GO" id="GO:0090090">
    <property type="term" value="P:negative regulation of canonical Wnt signaling pathway"/>
    <property type="evidence" value="ECO:0007669"/>
    <property type="project" value="UniProtKB-ARBA"/>
</dbReference>
<feature type="compositionally biased region" description="Low complexity" evidence="8">
    <location>
        <begin position="152"/>
        <end position="161"/>
    </location>
</feature>
<dbReference type="GeneID" id="117643014"/>
<dbReference type="AlphaFoldDB" id="A0A6P8YCZ5"/>
<dbReference type="OrthoDB" id="5953812at2759"/>
<protein>
    <recommendedName>
        <fullName evidence="7">Protein naked cuticle homolog</fullName>
    </recommendedName>
</protein>
<dbReference type="GO" id="GO:0005509">
    <property type="term" value="F:calcium ion binding"/>
    <property type="evidence" value="ECO:0007669"/>
    <property type="project" value="InterPro"/>
</dbReference>
<dbReference type="InterPro" id="IPR011992">
    <property type="entry name" value="EF-hand-dom_pair"/>
</dbReference>
<evidence type="ECO:0000259" key="9">
    <source>
        <dbReference type="PROSITE" id="PS50222"/>
    </source>
</evidence>
<feature type="compositionally biased region" description="Basic residues" evidence="8">
    <location>
        <begin position="648"/>
        <end position="662"/>
    </location>
</feature>
<dbReference type="GO" id="GO:0005737">
    <property type="term" value="C:cytoplasm"/>
    <property type="evidence" value="ECO:0007669"/>
    <property type="project" value="UniProtKB-SubCell"/>
</dbReference>
<feature type="region of interest" description="Disordered" evidence="8">
    <location>
        <begin position="368"/>
        <end position="403"/>
    </location>
</feature>
<name>A0A6P8YCZ5_THRPL</name>
<feature type="compositionally biased region" description="Basic and acidic residues" evidence="8">
    <location>
        <begin position="449"/>
        <end position="462"/>
    </location>
</feature>
<feature type="compositionally biased region" description="Pro residues" evidence="8">
    <location>
        <begin position="604"/>
        <end position="613"/>
    </location>
</feature>